<dbReference type="InterPro" id="IPR012340">
    <property type="entry name" value="NA-bd_OB-fold"/>
</dbReference>
<dbReference type="Proteomes" id="UP001186944">
    <property type="component" value="Unassembled WGS sequence"/>
</dbReference>
<protein>
    <recommendedName>
        <fullName evidence="1">RNB domain-containing protein</fullName>
    </recommendedName>
</protein>
<dbReference type="InterPro" id="IPR022966">
    <property type="entry name" value="RNase_II/R_CS"/>
</dbReference>
<dbReference type="GO" id="GO:0006402">
    <property type="term" value="P:mRNA catabolic process"/>
    <property type="evidence" value="ECO:0007669"/>
    <property type="project" value="TreeGrafter"/>
</dbReference>
<evidence type="ECO:0000313" key="3">
    <source>
        <dbReference type="Proteomes" id="UP001186944"/>
    </source>
</evidence>
<dbReference type="PANTHER" id="PTHR23355:SF9">
    <property type="entry name" value="DIS3-LIKE EXONUCLEASE 2"/>
    <property type="match status" value="1"/>
</dbReference>
<dbReference type="InterPro" id="IPR050180">
    <property type="entry name" value="RNR_Ribonuclease"/>
</dbReference>
<proteinExistence type="predicted"/>
<dbReference type="PANTHER" id="PTHR23355">
    <property type="entry name" value="RIBONUCLEASE"/>
    <property type="match status" value="1"/>
</dbReference>
<keyword evidence="3" id="KW-1185">Reference proteome</keyword>
<dbReference type="GO" id="GO:0010587">
    <property type="term" value="P:miRNA catabolic process"/>
    <property type="evidence" value="ECO:0007669"/>
    <property type="project" value="TreeGrafter"/>
</dbReference>
<dbReference type="Pfam" id="PF00773">
    <property type="entry name" value="RNB"/>
    <property type="match status" value="1"/>
</dbReference>
<dbReference type="InterPro" id="IPR001900">
    <property type="entry name" value="RNase_II/R"/>
</dbReference>
<dbReference type="GO" id="GO:0003723">
    <property type="term" value="F:RNA binding"/>
    <property type="evidence" value="ECO:0007669"/>
    <property type="project" value="InterPro"/>
</dbReference>
<comment type="caution">
    <text evidence="2">The sequence shown here is derived from an EMBL/GenBank/DDBJ whole genome shotgun (WGS) entry which is preliminary data.</text>
</comment>
<dbReference type="GO" id="GO:0000175">
    <property type="term" value="F:3'-5'-RNA exonuclease activity"/>
    <property type="evidence" value="ECO:0007669"/>
    <property type="project" value="TreeGrafter"/>
</dbReference>
<dbReference type="AlphaFoldDB" id="A0AA88YT18"/>
<dbReference type="PROSITE" id="PS01175">
    <property type="entry name" value="RIBONUCLEASE_II"/>
    <property type="match status" value="1"/>
</dbReference>
<evidence type="ECO:0000313" key="2">
    <source>
        <dbReference type="EMBL" id="KAK3104443.1"/>
    </source>
</evidence>
<gene>
    <name evidence="2" type="ORF">FSP39_002148</name>
</gene>
<reference evidence="2" key="1">
    <citation type="submission" date="2019-08" db="EMBL/GenBank/DDBJ databases">
        <title>The improved chromosome-level genome for the pearl oyster Pinctada fucata martensii using PacBio sequencing and Hi-C.</title>
        <authorList>
            <person name="Zheng Z."/>
        </authorList>
    </citation>
    <scope>NUCLEOTIDE SEQUENCE</scope>
    <source>
        <strain evidence="2">ZZ-2019</strain>
        <tissue evidence="2">Adductor muscle</tissue>
    </source>
</reference>
<sequence>MTPIDFGIKRLMVKVKGSDDWKWFLDHMFISPAMIIKLARNLSHESRFIAMDFAVKTSEASMWYYLGQDDFSKARMQVLVSMCSKPMQMAKYFCTGSIDDEELFRHYALNVPLYTHFTSPIRRYADVIVHRLLAAALGKLYISLI</sequence>
<name>A0AA88YT18_PINIB</name>
<accession>A0AA88YT18</accession>
<dbReference type="GO" id="GO:0000932">
    <property type="term" value="C:P-body"/>
    <property type="evidence" value="ECO:0007669"/>
    <property type="project" value="TreeGrafter"/>
</dbReference>
<evidence type="ECO:0000259" key="1">
    <source>
        <dbReference type="Pfam" id="PF00773"/>
    </source>
</evidence>
<dbReference type="EMBL" id="VSWD01000004">
    <property type="protein sequence ID" value="KAK3104443.1"/>
    <property type="molecule type" value="Genomic_DNA"/>
</dbReference>
<organism evidence="2 3">
    <name type="scientific">Pinctada imbricata</name>
    <name type="common">Atlantic pearl-oyster</name>
    <name type="synonym">Pinctada martensii</name>
    <dbReference type="NCBI Taxonomy" id="66713"/>
    <lineage>
        <taxon>Eukaryota</taxon>
        <taxon>Metazoa</taxon>
        <taxon>Spiralia</taxon>
        <taxon>Lophotrochozoa</taxon>
        <taxon>Mollusca</taxon>
        <taxon>Bivalvia</taxon>
        <taxon>Autobranchia</taxon>
        <taxon>Pteriomorphia</taxon>
        <taxon>Pterioida</taxon>
        <taxon>Pterioidea</taxon>
        <taxon>Pteriidae</taxon>
        <taxon>Pinctada</taxon>
    </lineage>
</organism>
<dbReference type="SUPFAM" id="SSF50249">
    <property type="entry name" value="Nucleic acid-binding proteins"/>
    <property type="match status" value="1"/>
</dbReference>
<feature type="domain" description="RNB" evidence="1">
    <location>
        <begin position="75"/>
        <end position="138"/>
    </location>
</feature>